<reference evidence="10 11" key="2">
    <citation type="submission" date="2019-08" db="EMBL/GenBank/DDBJ databases">
        <authorList>
            <person name="Henke P."/>
        </authorList>
    </citation>
    <scope>NUCLEOTIDE SEQUENCE [LARGE SCALE GENOMIC DNA]</scope>
    <source>
        <strain evidence="10">Phe10_nw2017</strain>
    </source>
</reference>
<feature type="domain" description="Histidine kinase" evidence="9">
    <location>
        <begin position="1"/>
        <end position="78"/>
    </location>
</feature>
<evidence type="ECO:0000256" key="8">
    <source>
        <dbReference type="ARBA" id="ARBA00023012"/>
    </source>
</evidence>
<dbReference type="GO" id="GO:0005524">
    <property type="term" value="F:ATP binding"/>
    <property type="evidence" value="ECO:0007669"/>
    <property type="project" value="UniProtKB-KW"/>
</dbReference>
<keyword evidence="8" id="KW-0902">Two-component regulatory system</keyword>
<protein>
    <recommendedName>
        <fullName evidence="2">histidine kinase</fullName>
        <ecNumber evidence="2">2.7.13.3</ecNumber>
    </recommendedName>
</protein>
<keyword evidence="5" id="KW-0547">Nucleotide-binding</keyword>
<dbReference type="Pfam" id="PF02518">
    <property type="entry name" value="HATPase_c"/>
    <property type="match status" value="1"/>
</dbReference>
<dbReference type="EC" id="2.7.13.3" evidence="2"/>
<comment type="catalytic activity">
    <reaction evidence="1">
        <text>ATP + protein L-histidine = ADP + protein N-phospho-L-histidine.</text>
        <dbReference type="EC" id="2.7.13.3"/>
    </reaction>
</comment>
<dbReference type="EMBL" id="SRHE01000149">
    <property type="protein sequence ID" value="TWW09915.1"/>
    <property type="molecule type" value="Genomic_DNA"/>
</dbReference>
<evidence type="ECO:0000313" key="11">
    <source>
        <dbReference type="Proteomes" id="UP000321083"/>
    </source>
</evidence>
<evidence type="ECO:0000256" key="2">
    <source>
        <dbReference type="ARBA" id="ARBA00012438"/>
    </source>
</evidence>
<dbReference type="SUPFAM" id="SSF55874">
    <property type="entry name" value="ATPase domain of HSP90 chaperone/DNA topoisomerase II/histidine kinase"/>
    <property type="match status" value="1"/>
</dbReference>
<keyword evidence="11" id="KW-1185">Reference proteome</keyword>
<dbReference type="GO" id="GO:0004673">
    <property type="term" value="F:protein histidine kinase activity"/>
    <property type="evidence" value="ECO:0007669"/>
    <property type="project" value="UniProtKB-EC"/>
</dbReference>
<name>A0A5C6M741_9PLAN</name>
<evidence type="ECO:0000313" key="10">
    <source>
        <dbReference type="EMBL" id="TWW09915.1"/>
    </source>
</evidence>
<dbReference type="PROSITE" id="PS50109">
    <property type="entry name" value="HIS_KIN"/>
    <property type="match status" value="1"/>
</dbReference>
<evidence type="ECO:0000259" key="9">
    <source>
        <dbReference type="PROSITE" id="PS50109"/>
    </source>
</evidence>
<sequence>TKDLGQVVEMTVEDSGPGIPKELREKIFLPFFTTKPKGLGTGLGLSISTKIAVAHGGSLTLDTTVPHTRFVMRVAKHHAKA</sequence>
<dbReference type="InterPro" id="IPR036890">
    <property type="entry name" value="HATPase_C_sf"/>
</dbReference>
<gene>
    <name evidence="10" type="ORF">E3A20_09620</name>
</gene>
<comment type="caution">
    <text evidence="10">The sequence shown here is derived from an EMBL/GenBank/DDBJ whole genome shotgun (WGS) entry which is preliminary data.</text>
</comment>
<dbReference type="Gene3D" id="3.30.565.10">
    <property type="entry name" value="Histidine kinase-like ATPase, C-terminal domain"/>
    <property type="match status" value="1"/>
</dbReference>
<dbReference type="InterPro" id="IPR003594">
    <property type="entry name" value="HATPase_dom"/>
</dbReference>
<evidence type="ECO:0000256" key="3">
    <source>
        <dbReference type="ARBA" id="ARBA00022553"/>
    </source>
</evidence>
<keyword evidence="7" id="KW-0067">ATP-binding</keyword>
<dbReference type="PRINTS" id="PR00344">
    <property type="entry name" value="BCTRLSENSOR"/>
</dbReference>
<evidence type="ECO:0000256" key="1">
    <source>
        <dbReference type="ARBA" id="ARBA00000085"/>
    </source>
</evidence>
<keyword evidence="4" id="KW-0808">Transferase</keyword>
<evidence type="ECO:0000256" key="4">
    <source>
        <dbReference type="ARBA" id="ARBA00022679"/>
    </source>
</evidence>
<feature type="non-terminal residue" evidence="10">
    <location>
        <position position="1"/>
    </location>
</feature>
<organism evidence="10 11">
    <name type="scientific">Planctomyces bekefii</name>
    <dbReference type="NCBI Taxonomy" id="1653850"/>
    <lineage>
        <taxon>Bacteria</taxon>
        <taxon>Pseudomonadati</taxon>
        <taxon>Planctomycetota</taxon>
        <taxon>Planctomycetia</taxon>
        <taxon>Planctomycetales</taxon>
        <taxon>Planctomycetaceae</taxon>
        <taxon>Planctomyces</taxon>
    </lineage>
</organism>
<keyword evidence="6" id="KW-0418">Kinase</keyword>
<dbReference type="SMART" id="SM00387">
    <property type="entry name" value="HATPase_c"/>
    <property type="match status" value="1"/>
</dbReference>
<dbReference type="Proteomes" id="UP000321083">
    <property type="component" value="Unassembled WGS sequence"/>
</dbReference>
<dbReference type="PANTHER" id="PTHR43065:SF10">
    <property type="entry name" value="PEROXIDE STRESS-ACTIVATED HISTIDINE KINASE MAK3"/>
    <property type="match status" value="1"/>
</dbReference>
<dbReference type="InterPro" id="IPR004358">
    <property type="entry name" value="Sig_transdc_His_kin-like_C"/>
</dbReference>
<evidence type="ECO:0000256" key="7">
    <source>
        <dbReference type="ARBA" id="ARBA00022840"/>
    </source>
</evidence>
<accession>A0A5C6M741</accession>
<reference evidence="10 11" key="1">
    <citation type="submission" date="2019-08" db="EMBL/GenBank/DDBJ databases">
        <title>100 year-old enigma solved: identification of Planctomyces bekefii, the type genus and species of the phylum Planctomycetes.</title>
        <authorList>
            <person name="Svetlana D.N."/>
            <person name="Overmann J."/>
        </authorList>
    </citation>
    <scope>NUCLEOTIDE SEQUENCE [LARGE SCALE GENOMIC DNA]</scope>
    <source>
        <strain evidence="10">Phe10_nw2017</strain>
    </source>
</reference>
<dbReference type="GO" id="GO:0000160">
    <property type="term" value="P:phosphorelay signal transduction system"/>
    <property type="evidence" value="ECO:0007669"/>
    <property type="project" value="UniProtKB-KW"/>
</dbReference>
<proteinExistence type="predicted"/>
<evidence type="ECO:0000256" key="5">
    <source>
        <dbReference type="ARBA" id="ARBA00022741"/>
    </source>
</evidence>
<dbReference type="InterPro" id="IPR005467">
    <property type="entry name" value="His_kinase_dom"/>
</dbReference>
<dbReference type="PANTHER" id="PTHR43065">
    <property type="entry name" value="SENSOR HISTIDINE KINASE"/>
    <property type="match status" value="1"/>
</dbReference>
<evidence type="ECO:0000256" key="6">
    <source>
        <dbReference type="ARBA" id="ARBA00022777"/>
    </source>
</evidence>
<keyword evidence="3" id="KW-0597">Phosphoprotein</keyword>
<dbReference type="AlphaFoldDB" id="A0A5C6M741"/>